<feature type="domain" description="UspA" evidence="2">
    <location>
        <begin position="4"/>
        <end position="142"/>
    </location>
</feature>
<proteinExistence type="inferred from homology"/>
<evidence type="ECO:0000259" key="2">
    <source>
        <dbReference type="Pfam" id="PF00582"/>
    </source>
</evidence>
<dbReference type="EMBL" id="NIDE01000014">
    <property type="protein sequence ID" value="OWK38215.1"/>
    <property type="molecule type" value="Genomic_DNA"/>
</dbReference>
<dbReference type="InterPro" id="IPR006016">
    <property type="entry name" value="UspA"/>
</dbReference>
<evidence type="ECO:0000313" key="4">
    <source>
        <dbReference type="Proteomes" id="UP000214646"/>
    </source>
</evidence>
<keyword evidence="4" id="KW-1185">Reference proteome</keyword>
<dbReference type="OrthoDB" id="9788959at2"/>
<dbReference type="PANTHER" id="PTHR46268:SF6">
    <property type="entry name" value="UNIVERSAL STRESS PROTEIN UP12"/>
    <property type="match status" value="1"/>
</dbReference>
<dbReference type="Proteomes" id="UP000214646">
    <property type="component" value="Unassembled WGS sequence"/>
</dbReference>
<dbReference type="CDD" id="cd00293">
    <property type="entry name" value="USP-like"/>
    <property type="match status" value="1"/>
</dbReference>
<reference evidence="4" key="1">
    <citation type="submission" date="2017-06" db="EMBL/GenBank/DDBJ databases">
        <title>Genome analysis of Fimbriiglobus ruber SP5, the first member of the order Planctomycetales with confirmed chitinolytic capability.</title>
        <authorList>
            <person name="Ravin N.V."/>
            <person name="Rakitin A.L."/>
            <person name="Ivanova A.A."/>
            <person name="Beletsky A.V."/>
            <person name="Kulichevskaya I.S."/>
            <person name="Mardanov A.V."/>
            <person name="Dedysh S.N."/>
        </authorList>
    </citation>
    <scope>NUCLEOTIDE SEQUENCE [LARGE SCALE GENOMIC DNA]</scope>
    <source>
        <strain evidence="4">SP5</strain>
    </source>
</reference>
<sequence length="163" mass="17044">MTAFKKILVPTDFSPAAAEAFRTAVALAKVEGGEVVVAHVTRAPAVVVENGQIIPGSTAAEPLNLWNMFRTAVSDDSNVPVTHEVVVAARVSAAGILGMLEKFGCDLIVIGSHGHGRLRRLLRGSITDGVVRRARCPVLVVKAPTARAAAPVKPATAQPRRVA</sequence>
<dbReference type="PRINTS" id="PR01438">
    <property type="entry name" value="UNVRSLSTRESS"/>
</dbReference>
<dbReference type="SUPFAM" id="SSF52402">
    <property type="entry name" value="Adenine nucleotide alpha hydrolases-like"/>
    <property type="match status" value="1"/>
</dbReference>
<dbReference type="InterPro" id="IPR006015">
    <property type="entry name" value="Universal_stress_UspA"/>
</dbReference>
<dbReference type="RefSeq" id="WP_161967832.1">
    <property type="nucleotide sequence ID" value="NZ_NIDE01000014.1"/>
</dbReference>
<accession>A0A225DPD1</accession>
<comment type="caution">
    <text evidence="3">The sequence shown here is derived from an EMBL/GenBank/DDBJ whole genome shotgun (WGS) entry which is preliminary data.</text>
</comment>
<dbReference type="Gene3D" id="3.40.50.620">
    <property type="entry name" value="HUPs"/>
    <property type="match status" value="1"/>
</dbReference>
<evidence type="ECO:0000313" key="3">
    <source>
        <dbReference type="EMBL" id="OWK38215.1"/>
    </source>
</evidence>
<dbReference type="AlphaFoldDB" id="A0A225DPD1"/>
<comment type="similarity">
    <text evidence="1">Belongs to the universal stress protein A family.</text>
</comment>
<evidence type="ECO:0000256" key="1">
    <source>
        <dbReference type="ARBA" id="ARBA00008791"/>
    </source>
</evidence>
<gene>
    <name evidence="3" type="ORF">FRUB_07335</name>
</gene>
<dbReference type="PANTHER" id="PTHR46268">
    <property type="entry name" value="STRESS RESPONSE PROTEIN NHAX"/>
    <property type="match status" value="1"/>
</dbReference>
<organism evidence="3 4">
    <name type="scientific">Fimbriiglobus ruber</name>
    <dbReference type="NCBI Taxonomy" id="1908690"/>
    <lineage>
        <taxon>Bacteria</taxon>
        <taxon>Pseudomonadati</taxon>
        <taxon>Planctomycetota</taxon>
        <taxon>Planctomycetia</taxon>
        <taxon>Gemmatales</taxon>
        <taxon>Gemmataceae</taxon>
        <taxon>Fimbriiglobus</taxon>
    </lineage>
</organism>
<dbReference type="Pfam" id="PF00582">
    <property type="entry name" value="Usp"/>
    <property type="match status" value="1"/>
</dbReference>
<dbReference type="InterPro" id="IPR014729">
    <property type="entry name" value="Rossmann-like_a/b/a_fold"/>
</dbReference>
<protein>
    <submittedName>
        <fullName evidence="3">Universal stress protein family</fullName>
    </submittedName>
</protein>
<name>A0A225DPD1_9BACT</name>